<gene>
    <name evidence="1" type="ORF">PF008_g16920</name>
</gene>
<dbReference type="AlphaFoldDB" id="A0A6G0R9W1"/>
<sequence length="101" mass="11340">MSRTNSCVRYAGDGGVTVIDEEYDIRHHDGGVTVIDEEYDIRHHDGGVTVIDEEYDIRHHDGGVTVIDEEYGIRHHDDNRYTSVTCVRARGAGRTPLMGRA</sequence>
<evidence type="ECO:0000313" key="1">
    <source>
        <dbReference type="EMBL" id="KAE9325214.1"/>
    </source>
</evidence>
<name>A0A6G0R9W1_9STRA</name>
<evidence type="ECO:0000313" key="2">
    <source>
        <dbReference type="Proteomes" id="UP000486351"/>
    </source>
</evidence>
<organism evidence="1 2">
    <name type="scientific">Phytophthora fragariae</name>
    <dbReference type="NCBI Taxonomy" id="53985"/>
    <lineage>
        <taxon>Eukaryota</taxon>
        <taxon>Sar</taxon>
        <taxon>Stramenopiles</taxon>
        <taxon>Oomycota</taxon>
        <taxon>Peronosporomycetes</taxon>
        <taxon>Peronosporales</taxon>
        <taxon>Peronosporaceae</taxon>
        <taxon>Phytophthora</taxon>
    </lineage>
</organism>
<comment type="caution">
    <text evidence="1">The sequence shown here is derived from an EMBL/GenBank/DDBJ whole genome shotgun (WGS) entry which is preliminary data.</text>
</comment>
<accession>A0A6G0R9W1</accession>
<dbReference type="EMBL" id="QXFY01001191">
    <property type="protein sequence ID" value="KAE9325214.1"/>
    <property type="molecule type" value="Genomic_DNA"/>
</dbReference>
<reference evidence="1 2" key="1">
    <citation type="submission" date="2018-09" db="EMBL/GenBank/DDBJ databases">
        <title>Genomic investigation of the strawberry pathogen Phytophthora fragariae indicates pathogenicity is determined by transcriptional variation in three key races.</title>
        <authorList>
            <person name="Adams T.M."/>
            <person name="Armitage A.D."/>
            <person name="Sobczyk M.K."/>
            <person name="Bates H.J."/>
            <person name="Dunwell J.M."/>
            <person name="Nellist C.F."/>
            <person name="Harrison R.J."/>
        </authorList>
    </citation>
    <scope>NUCLEOTIDE SEQUENCE [LARGE SCALE GENOMIC DNA]</scope>
    <source>
        <strain evidence="1 2">NOV-77</strain>
    </source>
</reference>
<dbReference type="Proteomes" id="UP000486351">
    <property type="component" value="Unassembled WGS sequence"/>
</dbReference>
<proteinExistence type="predicted"/>
<protein>
    <submittedName>
        <fullName evidence="1">Uncharacterized protein</fullName>
    </submittedName>
</protein>